<keyword evidence="8" id="KW-0833">Ubl conjugation pathway</keyword>
<dbReference type="FunFam" id="3.30.40.10:FF:000466">
    <property type="entry name" value="E3 ubiquitin-protein ligase RNF168"/>
    <property type="match status" value="1"/>
</dbReference>
<dbReference type="GO" id="GO:0005634">
    <property type="term" value="C:nucleus"/>
    <property type="evidence" value="ECO:0007669"/>
    <property type="project" value="UniProtKB-SubCell"/>
</dbReference>
<evidence type="ECO:0000256" key="16">
    <source>
        <dbReference type="SAM" id="Coils"/>
    </source>
</evidence>
<feature type="non-terminal residue" evidence="19">
    <location>
        <position position="1"/>
    </location>
</feature>
<evidence type="ECO:0000256" key="1">
    <source>
        <dbReference type="ARBA" id="ARBA00000900"/>
    </source>
</evidence>
<dbReference type="HAMAP" id="MF_03066">
    <property type="entry name" value="RNF168"/>
    <property type="match status" value="1"/>
</dbReference>
<evidence type="ECO:0000256" key="2">
    <source>
        <dbReference type="ARBA" id="ARBA00004123"/>
    </source>
</evidence>
<dbReference type="InterPro" id="IPR013083">
    <property type="entry name" value="Znf_RING/FYVE/PHD"/>
</dbReference>
<dbReference type="Pfam" id="PF00097">
    <property type="entry name" value="zf-C3HC4"/>
    <property type="match status" value="1"/>
</dbReference>
<evidence type="ECO:0000313" key="19">
    <source>
        <dbReference type="EMBL" id="NXE56322.1"/>
    </source>
</evidence>
<evidence type="ECO:0000256" key="5">
    <source>
        <dbReference type="ARBA" id="ARBA00022723"/>
    </source>
</evidence>
<dbReference type="PROSITE" id="PS50089">
    <property type="entry name" value="ZF_RING_2"/>
    <property type="match status" value="1"/>
</dbReference>
<dbReference type="EMBL" id="VWPT01000324">
    <property type="protein sequence ID" value="NXE56322.1"/>
    <property type="molecule type" value="Genomic_DNA"/>
</dbReference>
<dbReference type="GO" id="GO:0061630">
    <property type="term" value="F:ubiquitin protein ligase activity"/>
    <property type="evidence" value="ECO:0007669"/>
    <property type="project" value="UniProtKB-EC"/>
</dbReference>
<dbReference type="GO" id="GO:0031491">
    <property type="term" value="F:nucleosome binding"/>
    <property type="evidence" value="ECO:0007669"/>
    <property type="project" value="TreeGrafter"/>
</dbReference>
<dbReference type="GO" id="GO:0016567">
    <property type="term" value="P:protein ubiquitination"/>
    <property type="evidence" value="ECO:0007669"/>
    <property type="project" value="InterPro"/>
</dbReference>
<evidence type="ECO:0000256" key="4">
    <source>
        <dbReference type="ARBA" id="ARBA00022679"/>
    </source>
</evidence>
<dbReference type="InterPro" id="IPR051657">
    <property type="entry name" value="RNF168/RNF169_E3_ubiq-ligase"/>
</dbReference>
<dbReference type="GO" id="GO:0035861">
    <property type="term" value="C:site of double-strand break"/>
    <property type="evidence" value="ECO:0007669"/>
    <property type="project" value="TreeGrafter"/>
</dbReference>
<feature type="coiled-coil region" evidence="16">
    <location>
        <begin position="420"/>
        <end position="460"/>
    </location>
</feature>
<keyword evidence="10" id="KW-0156">Chromatin regulator</keyword>
<dbReference type="EC" id="2.3.2.27" evidence="3"/>
<dbReference type="SUPFAM" id="SSF57850">
    <property type="entry name" value="RING/U-box"/>
    <property type="match status" value="1"/>
</dbReference>
<keyword evidence="12" id="KW-0539">Nucleus</keyword>
<feature type="coiled-coil region" evidence="16">
    <location>
        <begin position="117"/>
        <end position="184"/>
    </location>
</feature>
<feature type="region of interest" description="Disordered" evidence="17">
    <location>
        <begin position="220"/>
        <end position="283"/>
    </location>
</feature>
<feature type="region of interest" description="Disordered" evidence="17">
    <location>
        <begin position="366"/>
        <end position="400"/>
    </location>
</feature>
<dbReference type="Proteomes" id="UP000524187">
    <property type="component" value="Unassembled WGS sequence"/>
</dbReference>
<sequence>MAKKSEAPLSLADCLCQICMEIFVEPVTLPCNHTLCNSCFQLTVEKASLCCPFCRRRVSSWARYNARRNTLINWELWERIQKNYPKECERRINGQDLEDEICVSQPQHQLSKPGELRQEYEAEISKVEAERRAHEQEENKASEEYIQRLLAEEEEEQRLADERRKELEKQLKQDEELAWQLSNSLLFFLLKNEDARGSGFSSPSLAGSFSSETSPVNLCKIKNKSSSSGDIQKYLSSKSHPMLGSASRARTTERGRTDSCSVESNSNESSNSVWQDDQEEMPTLSPQLTSVTKDCSANDSFLDSCMSYLSASASVEFATVKQEKTSGPNCAGDEVPDALCEMTKGEGSRTILPGFKGEADGIELDSGSLTHVAGKPDKEEEDKVENPKETPKRKLGEPPAEAVIDLGLLDKRRRTFLETSEDQEEQINDFNVQMQKAFEQELYERRVQEEQDRLLALQLQRQINKEERTLNRRKGSPDEYLLRTKPPQSVKDSPARKGSFKVAKDSKLPKNQAETNHRKIRKGSCNENWQSPTRVRMKSPSIKGGKVLNCVVNTSDSNDICSLPKNKQKTILQMFKRSVA</sequence>
<comment type="caution">
    <text evidence="19">The sequence shown here is derived from an EMBL/GenBank/DDBJ whole genome shotgun (WGS) entry which is preliminary data.</text>
</comment>
<feature type="compositionally biased region" description="Basic and acidic residues" evidence="17">
    <location>
        <begin position="468"/>
        <end position="482"/>
    </location>
</feature>
<feature type="domain" description="RING-type" evidence="18">
    <location>
        <begin position="16"/>
        <end position="55"/>
    </location>
</feature>
<feature type="compositionally biased region" description="Polar residues" evidence="17">
    <location>
        <begin position="224"/>
        <end position="239"/>
    </location>
</feature>
<feature type="region of interest" description="Disordered" evidence="17">
    <location>
        <begin position="468"/>
        <end position="540"/>
    </location>
</feature>
<feature type="compositionally biased region" description="Low complexity" evidence="17">
    <location>
        <begin position="261"/>
        <end position="273"/>
    </location>
</feature>
<dbReference type="GO" id="GO:0006325">
    <property type="term" value="P:chromatin organization"/>
    <property type="evidence" value="ECO:0007669"/>
    <property type="project" value="UniProtKB-KW"/>
</dbReference>
<evidence type="ECO:0000256" key="14">
    <source>
        <dbReference type="ARBA" id="ARBA00079844"/>
    </source>
</evidence>
<evidence type="ECO:0000256" key="7">
    <source>
        <dbReference type="ARBA" id="ARBA00022771"/>
    </source>
</evidence>
<evidence type="ECO:0000256" key="10">
    <source>
        <dbReference type="ARBA" id="ARBA00022853"/>
    </source>
</evidence>
<comment type="subcellular location">
    <subcellularLocation>
        <location evidence="2">Nucleus</location>
    </subcellularLocation>
</comment>
<evidence type="ECO:0000256" key="6">
    <source>
        <dbReference type="ARBA" id="ARBA00022763"/>
    </source>
</evidence>
<evidence type="ECO:0000256" key="9">
    <source>
        <dbReference type="ARBA" id="ARBA00022833"/>
    </source>
</evidence>
<evidence type="ECO:0000256" key="17">
    <source>
        <dbReference type="SAM" id="MobiDB-lite"/>
    </source>
</evidence>
<name>A0A7K8NSJ3_CASCA</name>
<feature type="compositionally biased region" description="Basic and acidic residues" evidence="17">
    <location>
        <begin position="384"/>
        <end position="396"/>
    </location>
</feature>
<keyword evidence="16" id="KW-0175">Coiled coil</keyword>
<evidence type="ECO:0000256" key="15">
    <source>
        <dbReference type="PROSITE-ProRule" id="PRU00175"/>
    </source>
</evidence>
<dbReference type="PANTHER" id="PTHR23328">
    <property type="entry name" value="RING-TYPE DOMAIN-CONTAINING PROTEIN"/>
    <property type="match status" value="1"/>
</dbReference>
<keyword evidence="6" id="KW-0227">DNA damage</keyword>
<evidence type="ECO:0000256" key="11">
    <source>
        <dbReference type="ARBA" id="ARBA00023204"/>
    </source>
</evidence>
<keyword evidence="11" id="KW-0234">DNA repair</keyword>
<proteinExistence type="inferred from homology"/>
<evidence type="ECO:0000256" key="8">
    <source>
        <dbReference type="ARBA" id="ARBA00022786"/>
    </source>
</evidence>
<dbReference type="InterPro" id="IPR018957">
    <property type="entry name" value="Znf_C3HC4_RING-type"/>
</dbReference>
<protein>
    <recommendedName>
        <fullName evidence="3">RING-type E3 ubiquitin transferase</fullName>
        <ecNumber evidence="3">2.3.2.27</ecNumber>
    </recommendedName>
    <alternativeName>
        <fullName evidence="13 14">RING-type E3 ubiquitin transferase RNF168</fullName>
    </alternativeName>
</protein>
<dbReference type="GO" id="GO:0008270">
    <property type="term" value="F:zinc ion binding"/>
    <property type="evidence" value="ECO:0007669"/>
    <property type="project" value="UniProtKB-KW"/>
</dbReference>
<gene>
    <name evidence="19" type="primary">Rnf168</name>
    <name evidence="19" type="ORF">CASCAS_R04161</name>
</gene>
<evidence type="ECO:0000256" key="13">
    <source>
        <dbReference type="ARBA" id="ARBA00077266"/>
    </source>
</evidence>
<accession>A0A7K8NSJ3</accession>
<evidence type="ECO:0000256" key="3">
    <source>
        <dbReference type="ARBA" id="ARBA00012483"/>
    </source>
</evidence>
<dbReference type="AlphaFoldDB" id="A0A7K8NSJ3"/>
<dbReference type="GO" id="GO:0016874">
    <property type="term" value="F:ligase activity"/>
    <property type="evidence" value="ECO:0007669"/>
    <property type="project" value="UniProtKB-KW"/>
</dbReference>
<evidence type="ECO:0000259" key="18">
    <source>
        <dbReference type="PROSITE" id="PS50089"/>
    </source>
</evidence>
<dbReference type="CDD" id="cd16550">
    <property type="entry name" value="RING-HC_RNF168"/>
    <property type="match status" value="1"/>
</dbReference>
<keyword evidence="7 15" id="KW-0863">Zinc-finger</keyword>
<keyword evidence="19" id="KW-0436">Ligase</keyword>
<dbReference type="CDD" id="cd22265">
    <property type="entry name" value="UDM1_RNF168"/>
    <property type="match status" value="1"/>
</dbReference>
<dbReference type="Gene3D" id="3.30.40.10">
    <property type="entry name" value="Zinc/RING finger domain, C3HC4 (zinc finger)"/>
    <property type="match status" value="1"/>
</dbReference>
<dbReference type="GO" id="GO:0009314">
    <property type="term" value="P:response to radiation"/>
    <property type="evidence" value="ECO:0007669"/>
    <property type="project" value="UniProtKB-ARBA"/>
</dbReference>
<keyword evidence="9" id="KW-0862">Zinc</keyword>
<comment type="catalytic activity">
    <reaction evidence="1">
        <text>S-ubiquitinyl-[E2 ubiquitin-conjugating enzyme]-L-cysteine + [acceptor protein]-L-lysine = [E2 ubiquitin-conjugating enzyme]-L-cysteine + N(6)-ubiquitinyl-[acceptor protein]-L-lysine.</text>
        <dbReference type="EC" id="2.3.2.27"/>
    </reaction>
</comment>
<dbReference type="GO" id="GO:1902494">
    <property type="term" value="C:catalytic complex"/>
    <property type="evidence" value="ECO:0007669"/>
    <property type="project" value="UniProtKB-ARBA"/>
</dbReference>
<feature type="non-terminal residue" evidence="19">
    <location>
        <position position="580"/>
    </location>
</feature>
<dbReference type="CDD" id="cd21952">
    <property type="entry name" value="MIU2_RNF168"/>
    <property type="match status" value="1"/>
</dbReference>
<dbReference type="SMART" id="SM00184">
    <property type="entry name" value="RING"/>
    <property type="match status" value="1"/>
</dbReference>
<evidence type="ECO:0000313" key="20">
    <source>
        <dbReference type="Proteomes" id="UP000524187"/>
    </source>
</evidence>
<keyword evidence="5" id="KW-0479">Metal-binding</keyword>
<dbReference type="InterPro" id="IPR034725">
    <property type="entry name" value="RNF168"/>
</dbReference>
<evidence type="ECO:0000256" key="12">
    <source>
        <dbReference type="ARBA" id="ARBA00023242"/>
    </source>
</evidence>
<dbReference type="GO" id="GO:0006302">
    <property type="term" value="P:double-strand break repair"/>
    <property type="evidence" value="ECO:0007669"/>
    <property type="project" value="InterPro"/>
</dbReference>
<keyword evidence="20" id="KW-1185">Reference proteome</keyword>
<dbReference type="PANTHER" id="PTHR23328:SF1">
    <property type="entry name" value="E3 UBIQUITIN-PROTEIN LIGASE RNF168"/>
    <property type="match status" value="1"/>
</dbReference>
<dbReference type="InterPro" id="IPR001841">
    <property type="entry name" value="Znf_RING"/>
</dbReference>
<keyword evidence="4" id="KW-0808">Transferase</keyword>
<organism evidence="19 20">
    <name type="scientific">Casuarius casuarius</name>
    <name type="common">Southern cassowary</name>
    <name type="synonym">Struthio casuarius</name>
    <dbReference type="NCBI Taxonomy" id="8787"/>
    <lineage>
        <taxon>Eukaryota</taxon>
        <taxon>Metazoa</taxon>
        <taxon>Chordata</taxon>
        <taxon>Craniata</taxon>
        <taxon>Vertebrata</taxon>
        <taxon>Euteleostomi</taxon>
        <taxon>Archelosauria</taxon>
        <taxon>Archosauria</taxon>
        <taxon>Dinosauria</taxon>
        <taxon>Saurischia</taxon>
        <taxon>Theropoda</taxon>
        <taxon>Coelurosauria</taxon>
        <taxon>Aves</taxon>
        <taxon>Palaeognathae</taxon>
        <taxon>Casuariiformes</taxon>
        <taxon>Casuariidae</taxon>
        <taxon>Casuarius</taxon>
    </lineage>
</organism>
<reference evidence="19 20" key="1">
    <citation type="submission" date="2019-09" db="EMBL/GenBank/DDBJ databases">
        <title>Bird 10,000 Genomes (B10K) Project - Family phase.</title>
        <authorList>
            <person name="Zhang G."/>
        </authorList>
    </citation>
    <scope>NUCLEOTIDE SEQUENCE [LARGE SCALE GENOMIC DNA]</scope>
    <source>
        <strain evidence="19">B10K-LSUMZ-50683</strain>
        <tissue evidence="19">Muscle</tissue>
    </source>
</reference>